<dbReference type="GO" id="GO:0005576">
    <property type="term" value="C:extracellular region"/>
    <property type="evidence" value="ECO:0007669"/>
    <property type="project" value="TreeGrafter"/>
</dbReference>
<name>A0A814K0N3_9BILA</name>
<dbReference type="InterPro" id="IPR001258">
    <property type="entry name" value="NHL_repeat"/>
</dbReference>
<evidence type="ECO:0000256" key="2">
    <source>
        <dbReference type="ARBA" id="ARBA00022737"/>
    </source>
</evidence>
<organism evidence="7 10">
    <name type="scientific">Adineta steineri</name>
    <dbReference type="NCBI Taxonomy" id="433720"/>
    <lineage>
        <taxon>Eukaryota</taxon>
        <taxon>Metazoa</taxon>
        <taxon>Spiralia</taxon>
        <taxon>Gnathifera</taxon>
        <taxon>Rotifera</taxon>
        <taxon>Eurotatoria</taxon>
        <taxon>Bdelloidea</taxon>
        <taxon>Adinetida</taxon>
        <taxon>Adinetidae</taxon>
        <taxon>Adineta</taxon>
    </lineage>
</organism>
<sequence length="395" mass="44247">MSRNQIGSEPVTSDSQQTSTDRPTLLSKCLKKKKLLWIVIFIIIVILVVTITTVIIKTKKTNKIKLSTVATETTDETAHEFTITVDNPTTQVQNKPKYNKWNEYGITIAGGNGHGDHLNQLLNPDGIYIDDNKAILITDNTNNRIVEWKYNAMEGEVIAGGHGAGHSQNQLYFPADVIVDKEKNAIIICDFMNGRVMRWFRQSQTNPEILISNIQCKGLAIDKDRSIYVSDFVRCEVTRWKEGDTVGTVVAGGNDNGDGLNQFSWPMKIFVDKDYSVYVSDWGNHRIMKWEKDAKEGIVVAGGNERGDDLNQLNYPDGLIVDTLGQIYIADSYNYRVMLWFEGDTNGSIVVGGNGRGDESNQLDNPTDLSFDVEGSLYVSDGSNHRIQKYEQCTE</sequence>
<feature type="region of interest" description="Disordered" evidence="5">
    <location>
        <begin position="1"/>
        <end position="21"/>
    </location>
</feature>
<dbReference type="PROSITE" id="PS51125">
    <property type="entry name" value="NHL"/>
    <property type="match status" value="2"/>
</dbReference>
<reference evidence="7" key="1">
    <citation type="submission" date="2021-02" db="EMBL/GenBank/DDBJ databases">
        <authorList>
            <person name="Nowell W R."/>
        </authorList>
    </citation>
    <scope>NUCLEOTIDE SEQUENCE</scope>
</reference>
<evidence type="ECO:0000256" key="6">
    <source>
        <dbReference type="SAM" id="Phobius"/>
    </source>
</evidence>
<keyword evidence="3" id="KW-0325">Glycoprotein</keyword>
<feature type="repeat" description="NHL" evidence="4">
    <location>
        <begin position="305"/>
        <end position="344"/>
    </location>
</feature>
<gene>
    <name evidence="7" type="ORF">BJG266_LOCUS18270</name>
    <name evidence="8" type="ORF">QVE165_LOCUS17467</name>
</gene>
<dbReference type="InterPro" id="IPR011042">
    <property type="entry name" value="6-blade_b-propeller_TolB-like"/>
</dbReference>
<feature type="transmembrane region" description="Helical" evidence="6">
    <location>
        <begin position="35"/>
        <end position="56"/>
    </location>
</feature>
<keyword evidence="6" id="KW-0812">Transmembrane</keyword>
<keyword evidence="2" id="KW-0677">Repeat</keyword>
<keyword evidence="9" id="KW-1185">Reference proteome</keyword>
<feature type="repeat" description="NHL" evidence="4">
    <location>
        <begin position="356"/>
        <end position="393"/>
    </location>
</feature>
<evidence type="ECO:0000256" key="5">
    <source>
        <dbReference type="SAM" id="MobiDB-lite"/>
    </source>
</evidence>
<dbReference type="PANTHER" id="PTHR10680:SF28">
    <property type="entry name" value="SMP-30_GLUCONOLACTONASE_LRE-LIKE REGION DOMAIN-CONTAINING PROTEIN"/>
    <property type="match status" value="1"/>
</dbReference>
<dbReference type="EMBL" id="CAJNOI010000092">
    <property type="protein sequence ID" value="CAF1044682.1"/>
    <property type="molecule type" value="Genomic_DNA"/>
</dbReference>
<dbReference type="OrthoDB" id="433902at2759"/>
<dbReference type="Pfam" id="PF01436">
    <property type="entry name" value="NHL"/>
    <property type="match status" value="2"/>
</dbReference>
<evidence type="ECO:0000313" key="8">
    <source>
        <dbReference type="EMBL" id="CAF1048356.1"/>
    </source>
</evidence>
<keyword evidence="6" id="KW-1133">Transmembrane helix</keyword>
<dbReference type="EMBL" id="CAJNOM010000101">
    <property type="protein sequence ID" value="CAF1048356.1"/>
    <property type="molecule type" value="Genomic_DNA"/>
</dbReference>
<dbReference type="AlphaFoldDB" id="A0A814K0N3"/>
<evidence type="ECO:0000313" key="7">
    <source>
        <dbReference type="EMBL" id="CAF1044682.1"/>
    </source>
</evidence>
<accession>A0A814K0N3</accession>
<dbReference type="Proteomes" id="UP000663832">
    <property type="component" value="Unassembled WGS sequence"/>
</dbReference>
<keyword evidence="1" id="KW-0732">Signal</keyword>
<protein>
    <submittedName>
        <fullName evidence="7">Uncharacterized protein</fullName>
    </submittedName>
</protein>
<evidence type="ECO:0000313" key="9">
    <source>
        <dbReference type="Proteomes" id="UP000663832"/>
    </source>
</evidence>
<dbReference type="SUPFAM" id="SSF101898">
    <property type="entry name" value="NHL repeat"/>
    <property type="match status" value="1"/>
</dbReference>
<evidence type="ECO:0000313" key="10">
    <source>
        <dbReference type="Proteomes" id="UP000663877"/>
    </source>
</evidence>
<comment type="caution">
    <text evidence="7">The sequence shown here is derived from an EMBL/GenBank/DDBJ whole genome shotgun (WGS) entry which is preliminary data.</text>
</comment>
<dbReference type="PANTHER" id="PTHR10680">
    <property type="entry name" value="PEPTIDYL-GLYCINE ALPHA-AMIDATING MONOOXYGENASE"/>
    <property type="match status" value="1"/>
</dbReference>
<keyword evidence="6" id="KW-0472">Membrane</keyword>
<proteinExistence type="predicted"/>
<dbReference type="CDD" id="cd05819">
    <property type="entry name" value="NHL"/>
    <property type="match status" value="1"/>
</dbReference>
<evidence type="ECO:0000256" key="3">
    <source>
        <dbReference type="ARBA" id="ARBA00023180"/>
    </source>
</evidence>
<dbReference type="Gene3D" id="2.120.10.30">
    <property type="entry name" value="TolB, C-terminal domain"/>
    <property type="match status" value="2"/>
</dbReference>
<evidence type="ECO:0000256" key="4">
    <source>
        <dbReference type="PROSITE-ProRule" id="PRU00504"/>
    </source>
</evidence>
<dbReference type="Proteomes" id="UP000663877">
    <property type="component" value="Unassembled WGS sequence"/>
</dbReference>
<evidence type="ECO:0000256" key="1">
    <source>
        <dbReference type="ARBA" id="ARBA00022729"/>
    </source>
</evidence>
<dbReference type="Gene3D" id="2.40.10.500">
    <property type="match status" value="1"/>
</dbReference>